<protein>
    <recommendedName>
        <fullName evidence="1">MATH domain-containing protein</fullName>
    </recommendedName>
</protein>
<dbReference type="KEGG" id="nvi:116738590"/>
<dbReference type="AlphaFoldDB" id="A0A7M7QZK7"/>
<dbReference type="InParanoid" id="A0A7M7QZK7"/>
<dbReference type="RefSeq" id="XP_032456030.1">
    <property type="nucleotide sequence ID" value="XM_032600139.1"/>
</dbReference>
<dbReference type="EnsemblMetazoa" id="XM_032600141">
    <property type="protein sequence ID" value="XP_032456032"/>
    <property type="gene ID" value="LOC116738590"/>
</dbReference>
<evidence type="ECO:0000313" key="2">
    <source>
        <dbReference type="EnsemblMetazoa" id="XP_032456032"/>
    </source>
</evidence>
<organism evidence="2 3">
    <name type="scientific">Nasonia vitripennis</name>
    <name type="common">Parasitic wasp</name>
    <dbReference type="NCBI Taxonomy" id="7425"/>
    <lineage>
        <taxon>Eukaryota</taxon>
        <taxon>Metazoa</taxon>
        <taxon>Ecdysozoa</taxon>
        <taxon>Arthropoda</taxon>
        <taxon>Hexapoda</taxon>
        <taxon>Insecta</taxon>
        <taxon>Pterygota</taxon>
        <taxon>Neoptera</taxon>
        <taxon>Endopterygota</taxon>
        <taxon>Hymenoptera</taxon>
        <taxon>Apocrita</taxon>
        <taxon>Proctotrupomorpha</taxon>
        <taxon>Chalcidoidea</taxon>
        <taxon>Pteromalidae</taxon>
        <taxon>Pteromalinae</taxon>
        <taxon>Nasonia</taxon>
    </lineage>
</organism>
<evidence type="ECO:0000313" key="3">
    <source>
        <dbReference type="Proteomes" id="UP000002358"/>
    </source>
</evidence>
<dbReference type="InterPro" id="IPR008974">
    <property type="entry name" value="TRAF-like"/>
</dbReference>
<dbReference type="SMR" id="A0A7M7QZK7"/>
<reference evidence="2" key="1">
    <citation type="submission" date="2021-01" db="UniProtKB">
        <authorList>
            <consortium name="EnsemblMetazoa"/>
        </authorList>
    </citation>
    <scope>IDENTIFICATION</scope>
</reference>
<feature type="domain" description="MATH" evidence="1">
    <location>
        <begin position="25"/>
        <end position="154"/>
    </location>
</feature>
<dbReference type="InterPro" id="IPR002083">
    <property type="entry name" value="MATH/TRAF_dom"/>
</dbReference>
<dbReference type="EnsemblMetazoa" id="XM_032600139">
    <property type="protein sequence ID" value="XP_032456030"/>
    <property type="gene ID" value="LOC116738590"/>
</dbReference>
<keyword evidence="3" id="KW-1185">Reference proteome</keyword>
<dbReference type="PROSITE" id="PS50144">
    <property type="entry name" value="MATH"/>
    <property type="match status" value="1"/>
</dbReference>
<sequence>MELHDTFNPSLEIKEDLELESGESNAKFLWFIKFRNHADSDDLQMMNVLESPVFHAKHDSATKWKLKLYPNGCENEFNGYASIFLFLMSRGVSQMQAYLKLSISKGNGAFIRFAIFDTNMHHGESLAVVGFSKFVKSSYFAKNYNGIHRRCCTV</sequence>
<name>A0A7M7QZK7_NASVI</name>
<dbReference type="RefSeq" id="XP_032456032.1">
    <property type="nucleotide sequence ID" value="XM_032600141.1"/>
</dbReference>
<dbReference type="Gene3D" id="2.60.210.10">
    <property type="entry name" value="Apoptosis, Tumor Necrosis Factor Receptor Associated Protein 2, Chain A"/>
    <property type="match status" value="1"/>
</dbReference>
<proteinExistence type="predicted"/>
<dbReference type="GeneID" id="116738590"/>
<accession>A0A7M7QZK7</accession>
<evidence type="ECO:0000259" key="1">
    <source>
        <dbReference type="PROSITE" id="PS50144"/>
    </source>
</evidence>
<dbReference type="Proteomes" id="UP000002358">
    <property type="component" value="Chromosome 1"/>
</dbReference>
<dbReference type="SUPFAM" id="SSF49599">
    <property type="entry name" value="TRAF domain-like"/>
    <property type="match status" value="1"/>
</dbReference>
<dbReference type="Pfam" id="PF22486">
    <property type="entry name" value="MATH_2"/>
    <property type="match status" value="1"/>
</dbReference>